<reference evidence="1 2" key="1">
    <citation type="journal article" date="2019" name="Nat. Ecol. Evol.">
        <title>Megaphylogeny resolves global patterns of mushroom evolution.</title>
        <authorList>
            <person name="Varga T."/>
            <person name="Krizsan K."/>
            <person name="Foldi C."/>
            <person name="Dima B."/>
            <person name="Sanchez-Garcia M."/>
            <person name="Sanchez-Ramirez S."/>
            <person name="Szollosi G.J."/>
            <person name="Szarkandi J.G."/>
            <person name="Papp V."/>
            <person name="Albert L."/>
            <person name="Andreopoulos W."/>
            <person name="Angelini C."/>
            <person name="Antonin V."/>
            <person name="Barry K.W."/>
            <person name="Bougher N.L."/>
            <person name="Buchanan P."/>
            <person name="Buyck B."/>
            <person name="Bense V."/>
            <person name="Catcheside P."/>
            <person name="Chovatia M."/>
            <person name="Cooper J."/>
            <person name="Damon W."/>
            <person name="Desjardin D."/>
            <person name="Finy P."/>
            <person name="Geml J."/>
            <person name="Haridas S."/>
            <person name="Hughes K."/>
            <person name="Justo A."/>
            <person name="Karasinski D."/>
            <person name="Kautmanova I."/>
            <person name="Kiss B."/>
            <person name="Kocsube S."/>
            <person name="Kotiranta H."/>
            <person name="LaButti K.M."/>
            <person name="Lechner B.E."/>
            <person name="Liimatainen K."/>
            <person name="Lipzen A."/>
            <person name="Lukacs Z."/>
            <person name="Mihaltcheva S."/>
            <person name="Morgado L.N."/>
            <person name="Niskanen T."/>
            <person name="Noordeloos M.E."/>
            <person name="Ohm R.A."/>
            <person name="Ortiz-Santana B."/>
            <person name="Ovrebo C."/>
            <person name="Racz N."/>
            <person name="Riley R."/>
            <person name="Savchenko A."/>
            <person name="Shiryaev A."/>
            <person name="Soop K."/>
            <person name="Spirin V."/>
            <person name="Szebenyi C."/>
            <person name="Tomsovsky M."/>
            <person name="Tulloss R.E."/>
            <person name="Uehling J."/>
            <person name="Grigoriev I.V."/>
            <person name="Vagvolgyi C."/>
            <person name="Papp T."/>
            <person name="Martin F.M."/>
            <person name="Miettinen O."/>
            <person name="Hibbett D.S."/>
            <person name="Nagy L.G."/>
        </authorList>
    </citation>
    <scope>NUCLEOTIDE SEQUENCE [LARGE SCALE GENOMIC DNA]</scope>
    <source>
        <strain evidence="1 2">CBS 962.96</strain>
    </source>
</reference>
<dbReference type="SUPFAM" id="SSF52374">
    <property type="entry name" value="Nucleotidylyl transferase"/>
    <property type="match status" value="1"/>
</dbReference>
<protein>
    <submittedName>
        <fullName evidence="1">Uncharacterized protein</fullName>
    </submittedName>
</protein>
<evidence type="ECO:0000313" key="2">
    <source>
        <dbReference type="Proteomes" id="UP000297245"/>
    </source>
</evidence>
<sequence>MCISITYACLARRVEWLLSLPLHPDLYAHLNLEPLKFAHVPVLLNADGKKMSTGNGDVQVVDYVAPMIAQSTSSLDATKLEYINKYYVMAFLRRRKREGKLKKMTEGT</sequence>
<dbReference type="AlphaFoldDB" id="A0A4S8LGM3"/>
<proteinExistence type="predicted"/>
<accession>A0A4S8LGM3</accession>
<evidence type="ECO:0000313" key="1">
    <source>
        <dbReference type="EMBL" id="THU88159.1"/>
    </source>
</evidence>
<dbReference type="InterPro" id="IPR014729">
    <property type="entry name" value="Rossmann-like_a/b/a_fold"/>
</dbReference>
<name>A0A4S8LGM3_DENBC</name>
<organism evidence="1 2">
    <name type="scientific">Dendrothele bispora (strain CBS 962.96)</name>
    <dbReference type="NCBI Taxonomy" id="1314807"/>
    <lineage>
        <taxon>Eukaryota</taxon>
        <taxon>Fungi</taxon>
        <taxon>Dikarya</taxon>
        <taxon>Basidiomycota</taxon>
        <taxon>Agaricomycotina</taxon>
        <taxon>Agaricomycetes</taxon>
        <taxon>Agaricomycetidae</taxon>
        <taxon>Agaricales</taxon>
        <taxon>Agaricales incertae sedis</taxon>
        <taxon>Dendrothele</taxon>
    </lineage>
</organism>
<dbReference type="EMBL" id="ML179420">
    <property type="protein sequence ID" value="THU88159.1"/>
    <property type="molecule type" value="Genomic_DNA"/>
</dbReference>
<dbReference type="Proteomes" id="UP000297245">
    <property type="component" value="Unassembled WGS sequence"/>
</dbReference>
<dbReference type="Gene3D" id="3.40.50.620">
    <property type="entry name" value="HUPs"/>
    <property type="match status" value="1"/>
</dbReference>
<keyword evidence="2" id="KW-1185">Reference proteome</keyword>
<gene>
    <name evidence="1" type="ORF">K435DRAFT_842272</name>
</gene>
<dbReference type="OrthoDB" id="428822at2759"/>